<feature type="binding site" evidence="11">
    <location>
        <position position="378"/>
    </location>
    <ligand>
        <name>substrate</name>
    </ligand>
</feature>
<feature type="region of interest" description="PRFAR binding" evidence="11">
    <location>
        <begin position="538"/>
        <end position="539"/>
    </location>
</feature>
<evidence type="ECO:0000256" key="2">
    <source>
        <dbReference type="ARBA" id="ARBA00022605"/>
    </source>
</evidence>
<feature type="region of interest" description="PRFAR binding" evidence="11">
    <location>
        <begin position="587"/>
        <end position="588"/>
    </location>
</feature>
<proteinExistence type="inferred from homology"/>
<dbReference type="UniPathway" id="UPA00031">
    <property type="reaction ID" value="UER00010"/>
</dbReference>
<feature type="active site" description="For GATase activity" evidence="10">
    <location>
        <position position="228"/>
    </location>
</feature>
<dbReference type="HOGENOM" id="CLU_037550_0_0_1"/>
<dbReference type="GO" id="GO:0000107">
    <property type="term" value="F:imidazoleglycerol-phosphate synthase activity"/>
    <property type="evidence" value="ECO:0007669"/>
    <property type="project" value="UniProtKB-UniRule"/>
</dbReference>
<dbReference type="CDD" id="cd04731">
    <property type="entry name" value="HisF"/>
    <property type="match status" value="1"/>
</dbReference>
<dbReference type="Gene3D" id="3.20.20.70">
    <property type="entry name" value="Aldolase class I"/>
    <property type="match status" value="1"/>
</dbReference>
<comment type="similarity">
    <text evidence="9">In the C-terminal section; belongs to the HisA/HisF family.</text>
</comment>
<accession>A0A0D0VCL7</accession>
<keyword evidence="9" id="KW-0511">Multifunctional enzyme</keyword>
<reference evidence="15" key="1">
    <citation type="submission" date="2015-01" db="EMBL/GenBank/DDBJ databases">
        <title>The Genome Sequence of Cryptococcus gattii CA1280.</title>
        <authorList>
            <consortium name="The Broad Institute Genomics Platform"/>
            <person name="Cuomo C."/>
            <person name="Litvintseva A."/>
            <person name="Chen Y."/>
            <person name="Heitman J."/>
            <person name="Sun S."/>
            <person name="Springer D."/>
            <person name="Dromer F."/>
            <person name="Young S."/>
            <person name="Zeng Q."/>
            <person name="Gargeya S."/>
            <person name="Abouelleil A."/>
            <person name="Alvarado L."/>
            <person name="Chapman S.B."/>
            <person name="Gainer-Dewar J."/>
            <person name="Goldberg J."/>
            <person name="Griggs A."/>
            <person name="Gujja S."/>
            <person name="Hansen M."/>
            <person name="Howarth C."/>
            <person name="Imamovic A."/>
            <person name="Larimer J."/>
            <person name="Murphy C."/>
            <person name="Naylor J."/>
            <person name="Pearson M."/>
            <person name="Priest M."/>
            <person name="Roberts A."/>
            <person name="Saif S."/>
            <person name="Shea T."/>
            <person name="Sykes S."/>
            <person name="Wortman J."/>
            <person name="Nusbaum C."/>
            <person name="Birren B."/>
        </authorList>
    </citation>
    <scope>NUCLEOTIDE SEQUENCE [LARGE SCALE GENOMIC DNA]</scope>
    <source>
        <strain evidence="15">CA1280</strain>
    </source>
</reference>
<dbReference type="InterPro" id="IPR029062">
    <property type="entry name" value="Class_I_gatase-like"/>
</dbReference>
<dbReference type="InterPro" id="IPR014640">
    <property type="entry name" value="IGPS_HisHF"/>
</dbReference>
<evidence type="ECO:0000256" key="1">
    <source>
        <dbReference type="ARBA" id="ARBA00005091"/>
    </source>
</evidence>
<feature type="region of interest" description="PRFAR binding" evidence="11">
    <location>
        <begin position="410"/>
        <end position="411"/>
    </location>
</feature>
<evidence type="ECO:0000256" key="7">
    <source>
        <dbReference type="ARBA" id="ARBA00047838"/>
    </source>
</evidence>
<dbReference type="InterPro" id="IPR011060">
    <property type="entry name" value="RibuloseP-bd_barrel"/>
</dbReference>
<dbReference type="FunFam" id="3.20.20.70:FF:000302">
    <property type="entry name" value="Imidazole glycerol phosphate synthase hisHF"/>
    <property type="match status" value="1"/>
</dbReference>
<keyword evidence="2 9" id="KW-0028">Amino-acid biosynthesis</keyword>
<evidence type="ECO:0000256" key="9">
    <source>
        <dbReference type="PIRNR" id="PIRNR036936"/>
    </source>
</evidence>
<dbReference type="InterPro" id="IPR050064">
    <property type="entry name" value="IGPS_HisA/HisF"/>
</dbReference>
<feature type="region of interest" description="PRFAR binding" evidence="11">
    <location>
        <begin position="452"/>
        <end position="454"/>
    </location>
</feature>
<evidence type="ECO:0000256" key="12">
    <source>
        <dbReference type="RuleBase" id="RU003657"/>
    </source>
</evidence>
<dbReference type="InterPro" id="IPR017926">
    <property type="entry name" value="GATASE"/>
</dbReference>
<dbReference type="PANTHER" id="PTHR21235:SF2">
    <property type="entry name" value="IMIDAZOLE GLYCEROL PHOSPHATE SYNTHASE HISHF"/>
    <property type="match status" value="1"/>
</dbReference>
<evidence type="ECO:0000256" key="4">
    <source>
        <dbReference type="ARBA" id="ARBA00022962"/>
    </source>
</evidence>
<evidence type="ECO:0000256" key="3">
    <source>
        <dbReference type="ARBA" id="ARBA00022801"/>
    </source>
</evidence>
<dbReference type="InterPro" id="IPR006062">
    <property type="entry name" value="His_biosynth"/>
</dbReference>
<dbReference type="InterPro" id="IPR010139">
    <property type="entry name" value="Imidazole-glycPsynth_HisH"/>
</dbReference>
<dbReference type="PANTHER" id="PTHR21235">
    <property type="entry name" value="IMIDAZOLE GLYCEROL PHOSPHATE SYNTHASE SUBUNIT HISF/H IGP SYNTHASE SUBUNIT HISF/H"/>
    <property type="match status" value="1"/>
</dbReference>
<dbReference type="CDD" id="cd01748">
    <property type="entry name" value="GATase1_IGP_Synthase"/>
    <property type="match status" value="1"/>
</dbReference>
<evidence type="ECO:0000256" key="11">
    <source>
        <dbReference type="PIRSR" id="PIRSR036936-2"/>
    </source>
</evidence>
<evidence type="ECO:0000256" key="10">
    <source>
        <dbReference type="PIRSR" id="PIRSR036936-1"/>
    </source>
</evidence>
<dbReference type="Pfam" id="PF00977">
    <property type="entry name" value="His_biosynth"/>
    <property type="match status" value="1"/>
</dbReference>
<dbReference type="NCBIfam" id="TIGR01855">
    <property type="entry name" value="IMP_synth_hisH"/>
    <property type="match status" value="1"/>
</dbReference>
<dbReference type="InterPro" id="IPR004651">
    <property type="entry name" value="HisF"/>
</dbReference>
<dbReference type="HAMAP" id="MF_00278">
    <property type="entry name" value="HisH"/>
    <property type="match status" value="1"/>
</dbReference>
<feature type="binding site" description="covalent" evidence="11">
    <location>
        <position position="102"/>
    </location>
    <ligand>
        <name>L-glutamine</name>
        <dbReference type="ChEBI" id="CHEBI:58359"/>
    </ligand>
</feature>
<feature type="active site" description="For GATase activity" evidence="10">
    <location>
        <position position="230"/>
    </location>
</feature>
<dbReference type="GO" id="GO:0000105">
    <property type="term" value="P:L-histidine biosynthetic process"/>
    <property type="evidence" value="ECO:0007669"/>
    <property type="project" value="UniProtKB-UniRule"/>
</dbReference>
<feature type="active site" evidence="10">
    <location>
        <position position="291"/>
    </location>
</feature>
<keyword evidence="6 9" id="KW-0456">Lyase</keyword>
<feature type="domain" description="Glutamine amidotransferase" evidence="14">
    <location>
        <begin position="27"/>
        <end position="243"/>
    </location>
</feature>
<feature type="region of interest" description="PRFAR binding" evidence="11">
    <location>
        <begin position="564"/>
        <end position="565"/>
    </location>
</feature>
<evidence type="ECO:0000256" key="8">
    <source>
        <dbReference type="ARBA" id="ARBA00049534"/>
    </source>
</evidence>
<dbReference type="FunFam" id="3.40.50.880:FF:000039">
    <property type="entry name" value="Imidazole glycerol phosphate synthase hisHF"/>
    <property type="match status" value="1"/>
</dbReference>
<dbReference type="SUPFAM" id="SSF51366">
    <property type="entry name" value="Ribulose-phoshate binding barrel"/>
    <property type="match status" value="1"/>
</dbReference>
<feature type="region of interest" description="Disordered" evidence="13">
    <location>
        <begin position="250"/>
        <end position="279"/>
    </location>
</feature>
<comment type="similarity">
    <text evidence="12">Belongs to the HisA/HisF family.</text>
</comment>
<dbReference type="OrthoDB" id="10254903at2759"/>
<organism evidence="15">
    <name type="scientific">Cryptococcus bacillisporus CA1280</name>
    <dbReference type="NCBI Taxonomy" id="1296109"/>
    <lineage>
        <taxon>Eukaryota</taxon>
        <taxon>Fungi</taxon>
        <taxon>Dikarya</taxon>
        <taxon>Basidiomycota</taxon>
        <taxon>Agaricomycotina</taxon>
        <taxon>Tremellomycetes</taxon>
        <taxon>Tremellales</taxon>
        <taxon>Cryptococcaceae</taxon>
        <taxon>Cryptococcus</taxon>
        <taxon>Cryptococcus gattii species complex</taxon>
    </lineage>
</organism>
<name>A0A0D0VCL7_CRYGA</name>
<comment type="function">
    <text evidence="9">IGPS catalyzes the conversion of PRFAR and glutamine to IGP, AICAR and glutamate. The glutaminase domain produces the ammonia necessary for the cyclase domain to produce IGP and AICAR from PRFAR. The ammonia is channeled to the active site of the cyclase domain.</text>
</comment>
<dbReference type="GO" id="GO:0004359">
    <property type="term" value="F:glutaminase activity"/>
    <property type="evidence" value="ECO:0007669"/>
    <property type="project" value="UniProtKB-EC"/>
</dbReference>
<dbReference type="Pfam" id="PF00117">
    <property type="entry name" value="GATase"/>
    <property type="match status" value="1"/>
</dbReference>
<evidence type="ECO:0000313" key="15">
    <source>
        <dbReference type="EMBL" id="KIR45276.1"/>
    </source>
</evidence>
<comment type="pathway">
    <text evidence="1 9">Amino-acid biosynthesis; L-histidine biosynthesis; L-histidine from 5-phospho-alpha-D-ribose 1-diphosphate: step 5/9.</text>
</comment>
<dbReference type="EC" id="3.5.1.2" evidence="9"/>
<sequence>MAATQLPIPDVGQPKGHAPQSKPKLYILDYGAGNVRSLANSINKLGYEFEWIKDESDFDKAEKLIFPGVGSFAQATSSLRTSGLHSHLLKYIASGKPYFGICIGMQVLFASSSESPGSEGLGVVPFAITEFKVEDNHEGGNGRKSVPHMGWNKAWKAWKSEGDEKETENLMVDDDYYFVHSYAALLPDPSASIPPKGVADFAYTLSRYGSETFVSSIRRDNVFAVQFHPEKSGPAGLDMLRKWLHAPADTLSSSPSNLASTSVGKTWQPTNPSPLRAKGNGLTDRIVACLDVRSNDAGDLVVTKGDQYDVREKSSDKAVRNLGKPVELAQRYYLSGADEVAFLNITSFRSSALLDQPMLDVVRAAAETVFVPLTIGGGIKDTTDPDGTFHPALEVAGAYFRSGADKVSIGSEAVIAVEEMLEREARGEPALTGKTGIETISKGYGRQAVVISIDPKRVYVDTSVPGWLESFPAKHRASLIIGDNATSRTAPQEKGKAWWYQCTISGGRAVRDIDVVQLAQGVERLGAGEILLNSVDRDGSGQGFDLDLVKLVKNAVGIPVVSSSGAGSPADFEEVFRETGTEAALAAGIFHRGEVGIDEVKGWLESKEMAVRRTALPTV</sequence>
<keyword evidence="5 9" id="KW-0368">Histidine biosynthesis</keyword>
<evidence type="ECO:0000256" key="5">
    <source>
        <dbReference type="ARBA" id="ARBA00023102"/>
    </source>
</evidence>
<feature type="compositionally biased region" description="Low complexity" evidence="13">
    <location>
        <begin position="250"/>
        <end position="262"/>
    </location>
</feature>
<keyword evidence="4 9" id="KW-0315">Glutamine amidotransferase</keyword>
<feature type="binding site" evidence="11">
    <location>
        <position position="533"/>
    </location>
    <ligand>
        <name>substrate</name>
    </ligand>
</feature>
<evidence type="ECO:0000256" key="13">
    <source>
        <dbReference type="SAM" id="MobiDB-lite"/>
    </source>
</evidence>
<protein>
    <recommendedName>
        <fullName evidence="9">Imidazole glycerol phosphate synthase hisHF</fullName>
    </recommendedName>
    <domain>
        <recommendedName>
            <fullName evidence="9">Glutaminase</fullName>
            <ecNumber evidence="9">3.5.1.2</ecNumber>
        </recommendedName>
    </domain>
    <domain>
        <recommendedName>
            <fullName evidence="9">Cyclase</fullName>
        </recommendedName>
    </domain>
</protein>
<dbReference type="Gene3D" id="3.40.50.880">
    <property type="match status" value="1"/>
</dbReference>
<dbReference type="PIRSF" id="PIRSF036936">
    <property type="entry name" value="IGPS_HisHF"/>
    <property type="match status" value="1"/>
</dbReference>
<evidence type="ECO:0000259" key="14">
    <source>
        <dbReference type="Pfam" id="PF00117"/>
    </source>
</evidence>
<gene>
    <name evidence="15" type="ORF">I312_05609</name>
</gene>
<dbReference type="EMBL" id="KN847990">
    <property type="protein sequence ID" value="KIR45276.1"/>
    <property type="molecule type" value="Genomic_DNA"/>
</dbReference>
<feature type="active site" description="For GATase activity" evidence="10">
    <location>
        <position position="102"/>
    </location>
</feature>
<dbReference type="InterPro" id="IPR013785">
    <property type="entry name" value="Aldolase_TIM"/>
</dbReference>
<dbReference type="SUPFAM" id="SSF52317">
    <property type="entry name" value="Class I glutamine amidotransferase-like"/>
    <property type="match status" value="1"/>
</dbReference>
<comment type="catalytic activity">
    <reaction evidence="7 9">
        <text>5-[(5-phospho-1-deoxy-D-ribulos-1-ylimino)methylamino]-1-(5-phospho-beta-D-ribosyl)imidazole-4-carboxamide + L-glutamine = D-erythro-1-(imidazol-4-yl)glycerol 3-phosphate + 5-amino-1-(5-phospho-beta-D-ribosyl)imidazole-4-carboxamide + L-glutamate + H(+)</text>
        <dbReference type="Rhea" id="RHEA:24793"/>
        <dbReference type="ChEBI" id="CHEBI:15378"/>
        <dbReference type="ChEBI" id="CHEBI:29985"/>
        <dbReference type="ChEBI" id="CHEBI:58278"/>
        <dbReference type="ChEBI" id="CHEBI:58359"/>
        <dbReference type="ChEBI" id="CHEBI:58475"/>
        <dbReference type="ChEBI" id="CHEBI:58525"/>
        <dbReference type="EC" id="4.3.2.10"/>
    </reaction>
</comment>
<dbReference type="AlphaFoldDB" id="A0A0D0VCL7"/>
<feature type="active site" evidence="10">
    <location>
        <position position="454"/>
    </location>
</feature>
<feature type="region of interest" description="Disordered" evidence="13">
    <location>
        <begin position="1"/>
        <end position="20"/>
    </location>
</feature>
<keyword evidence="3 9" id="KW-0378">Hydrolase</keyword>
<comment type="catalytic activity">
    <reaction evidence="8 9">
        <text>L-glutamine + H2O = L-glutamate + NH4(+)</text>
        <dbReference type="Rhea" id="RHEA:15889"/>
        <dbReference type="ChEBI" id="CHEBI:15377"/>
        <dbReference type="ChEBI" id="CHEBI:28938"/>
        <dbReference type="ChEBI" id="CHEBI:29985"/>
        <dbReference type="ChEBI" id="CHEBI:58359"/>
        <dbReference type="EC" id="3.5.1.2"/>
    </reaction>
</comment>
<dbReference type="GO" id="GO:0016829">
    <property type="term" value="F:lyase activity"/>
    <property type="evidence" value="ECO:0007669"/>
    <property type="project" value="UniProtKB-KW"/>
</dbReference>
<evidence type="ECO:0000256" key="6">
    <source>
        <dbReference type="ARBA" id="ARBA00023239"/>
    </source>
</evidence>
<dbReference type="PROSITE" id="PS51273">
    <property type="entry name" value="GATASE_TYPE_1"/>
    <property type="match status" value="1"/>
</dbReference>